<dbReference type="Proteomes" id="UP000018840">
    <property type="component" value="Unassembled WGS sequence"/>
</dbReference>
<protein>
    <recommendedName>
        <fullName evidence="1">Apea-like HEPN domain-containing protein</fullName>
    </recommendedName>
</protein>
<dbReference type="Pfam" id="PF18739">
    <property type="entry name" value="HEPN_Apea"/>
    <property type="match status" value="1"/>
</dbReference>
<accession>W1U876</accession>
<reference evidence="2 3" key="1">
    <citation type="submission" date="2013-12" db="EMBL/GenBank/DDBJ databases">
        <title>A Varibaculum cambriense genome reconstructed from a premature infant gut community with otherwise low bacterial novelty that shifts toward anaerobic metabolism during the third week of life.</title>
        <authorList>
            <person name="Brown C.T."/>
            <person name="Sharon I."/>
            <person name="Thomas B.C."/>
            <person name="Castelle C.J."/>
            <person name="Morowitz M.J."/>
            <person name="Banfield J.F."/>
        </authorList>
    </citation>
    <scope>NUCLEOTIDE SEQUENCE [LARGE SCALE GENOMIC DNA]</scope>
    <source>
        <strain evidence="3">DORA_17_25</strain>
    </source>
</reference>
<feature type="non-terminal residue" evidence="2">
    <location>
        <position position="1"/>
    </location>
</feature>
<dbReference type="AlphaFoldDB" id="W1U876"/>
<organism evidence="2 3">
    <name type="scientific">Negativicoccus succinicivorans DORA_17_25</name>
    <dbReference type="NCBI Taxonomy" id="1403945"/>
    <lineage>
        <taxon>Bacteria</taxon>
        <taxon>Bacillati</taxon>
        <taxon>Bacillota</taxon>
        <taxon>Negativicutes</taxon>
        <taxon>Veillonellales</taxon>
        <taxon>Veillonellaceae</taxon>
        <taxon>Negativicoccus</taxon>
    </lineage>
</organism>
<comment type="caution">
    <text evidence="2">The sequence shown here is derived from an EMBL/GenBank/DDBJ whole genome shotgun (WGS) entry which is preliminary data.</text>
</comment>
<dbReference type="EMBL" id="AZMC01000066">
    <property type="protein sequence ID" value="ETI89977.1"/>
    <property type="molecule type" value="Genomic_DNA"/>
</dbReference>
<dbReference type="InterPro" id="IPR041229">
    <property type="entry name" value="HEPN_Apea"/>
</dbReference>
<sequence length="325" mass="38838">NKSFTINEQFKFKNYHGLDNVNLNGVAYLNFITEKTENLAYQFESFNKIRKLISFLSNKPIYFDMIHIKPDQLKDYEGKEYSNHHKLAYFFRQIGDITNDNYINFLKYTDISSNINDIFNKWINNSEKIIPIYDLISADSYMNYYEETVFLDSARALEVFHRELIGDSCEEDYIYSEKINYYKNILKDFIIKDIDDEYQEYFLDRINYPDNVNFTRRLREILNILNDTTKNQFIKRNNKSLSKSKSSLERKIVDTRNYFTHKDERSKTKPNVVHNTLKLKAISSLMKCICIILIGKYIGIDEDIMVEKLKNSSMQSIINDYWINQ</sequence>
<evidence type="ECO:0000259" key="1">
    <source>
        <dbReference type="Pfam" id="PF18739"/>
    </source>
</evidence>
<gene>
    <name evidence="2" type="ORF">Q612_NSC00066G0001</name>
</gene>
<evidence type="ECO:0000313" key="2">
    <source>
        <dbReference type="EMBL" id="ETI89977.1"/>
    </source>
</evidence>
<feature type="domain" description="Apea-like HEPN" evidence="1">
    <location>
        <begin position="151"/>
        <end position="303"/>
    </location>
</feature>
<proteinExistence type="predicted"/>
<evidence type="ECO:0000313" key="3">
    <source>
        <dbReference type="Proteomes" id="UP000018840"/>
    </source>
</evidence>
<dbReference type="RefSeq" id="WP_024047762.1">
    <property type="nucleotide sequence ID" value="NZ_AZMC01000066.1"/>
</dbReference>
<name>W1U876_9FIRM</name>